<feature type="compositionally biased region" description="Low complexity" evidence="1">
    <location>
        <begin position="34"/>
        <end position="45"/>
    </location>
</feature>
<organism evidence="2 3">
    <name type="scientific">Thermomonospora curvata (strain ATCC 19995 / DSM 43183 / JCM 3096 / KCTC 9072 / NBRC 15933 / NCIMB 10081 / Henssen B9)</name>
    <dbReference type="NCBI Taxonomy" id="471852"/>
    <lineage>
        <taxon>Bacteria</taxon>
        <taxon>Bacillati</taxon>
        <taxon>Actinomycetota</taxon>
        <taxon>Actinomycetes</taxon>
        <taxon>Streptosporangiales</taxon>
        <taxon>Thermomonosporaceae</taxon>
        <taxon>Thermomonospora</taxon>
    </lineage>
</organism>
<keyword evidence="3" id="KW-1185">Reference proteome</keyword>
<dbReference type="STRING" id="471852.Tcur_1980"/>
<gene>
    <name evidence="2" type="ordered locus">Tcur_1980</name>
</gene>
<evidence type="ECO:0000313" key="3">
    <source>
        <dbReference type="Proteomes" id="UP000001918"/>
    </source>
</evidence>
<dbReference type="AlphaFoldDB" id="D1ADT7"/>
<dbReference type="HOGENOM" id="CLU_3048934_0_0_11"/>
<proteinExistence type="predicted"/>
<dbReference type="EMBL" id="CP001738">
    <property type="protein sequence ID" value="ACY97547.1"/>
    <property type="molecule type" value="Genomic_DNA"/>
</dbReference>
<accession>D1ADT7</accession>
<name>D1ADT7_THECD</name>
<feature type="compositionally biased region" description="Pro residues" evidence="1">
    <location>
        <begin position="1"/>
        <end position="19"/>
    </location>
</feature>
<sequence length="54" mass="5677">MPPSPARTPVPAEPSPPPTERVGVAGVERHVAQARPEAAARVATAQRKREAAEQ</sequence>
<protein>
    <submittedName>
        <fullName evidence="2">Uncharacterized protein</fullName>
    </submittedName>
</protein>
<feature type="region of interest" description="Disordered" evidence="1">
    <location>
        <begin position="1"/>
        <end position="22"/>
    </location>
</feature>
<evidence type="ECO:0000313" key="2">
    <source>
        <dbReference type="EMBL" id="ACY97547.1"/>
    </source>
</evidence>
<dbReference type="Proteomes" id="UP000001918">
    <property type="component" value="Chromosome"/>
</dbReference>
<feature type="region of interest" description="Disordered" evidence="1">
    <location>
        <begin position="34"/>
        <end position="54"/>
    </location>
</feature>
<reference evidence="2 3" key="1">
    <citation type="journal article" date="2011" name="Stand. Genomic Sci.">
        <title>Complete genome sequence of Thermomonospora curvata type strain (B9).</title>
        <authorList>
            <person name="Chertkov O."/>
            <person name="Sikorski J."/>
            <person name="Nolan M."/>
            <person name="Lapidus A."/>
            <person name="Lucas S."/>
            <person name="Del Rio T.G."/>
            <person name="Tice H."/>
            <person name="Cheng J.F."/>
            <person name="Goodwin L."/>
            <person name="Pitluck S."/>
            <person name="Liolios K."/>
            <person name="Ivanova N."/>
            <person name="Mavromatis K."/>
            <person name="Mikhailova N."/>
            <person name="Ovchinnikova G."/>
            <person name="Pati A."/>
            <person name="Chen A."/>
            <person name="Palaniappan K."/>
            <person name="Djao O.D."/>
            <person name="Land M."/>
            <person name="Hauser L."/>
            <person name="Chang Y.J."/>
            <person name="Jeffries C.D."/>
            <person name="Brettin T."/>
            <person name="Han C."/>
            <person name="Detter J.C."/>
            <person name="Rohde M."/>
            <person name="Goker M."/>
            <person name="Woyke T."/>
            <person name="Bristow J."/>
            <person name="Eisen J.A."/>
            <person name="Markowitz V."/>
            <person name="Hugenholtz P."/>
            <person name="Klenk H.P."/>
            <person name="Kyrpides N.C."/>
        </authorList>
    </citation>
    <scope>NUCLEOTIDE SEQUENCE [LARGE SCALE GENOMIC DNA]</scope>
    <source>
        <strain evidence="3">ATCC 19995 / DSM 43183 / JCM 3096 / KCTC 9072 / NBRC 15933 / NCIMB 10081 / Henssen B9</strain>
    </source>
</reference>
<dbReference type="KEGG" id="tcu:Tcur_1980"/>
<evidence type="ECO:0000256" key="1">
    <source>
        <dbReference type="SAM" id="MobiDB-lite"/>
    </source>
</evidence>